<dbReference type="Pfam" id="PF14223">
    <property type="entry name" value="Retrotran_gag_2"/>
    <property type="match status" value="1"/>
</dbReference>
<evidence type="ECO:0008006" key="4">
    <source>
        <dbReference type="Google" id="ProtNLM"/>
    </source>
</evidence>
<reference evidence="2" key="1">
    <citation type="submission" date="2021-03" db="EMBL/GenBank/DDBJ databases">
        <authorList>
            <person name="Tagirdzhanova G."/>
        </authorList>
    </citation>
    <scope>NUCLEOTIDE SEQUENCE</scope>
</reference>
<dbReference type="OrthoDB" id="430476at2759"/>
<dbReference type="EMBL" id="CAJPDT010000016">
    <property type="protein sequence ID" value="CAF9916357.1"/>
    <property type="molecule type" value="Genomic_DNA"/>
</dbReference>
<evidence type="ECO:0000313" key="2">
    <source>
        <dbReference type="EMBL" id="CAF9916357.1"/>
    </source>
</evidence>
<sequence>MVSNSMNAADPTEIWDFHKLRGRDNYHVWSEKMKSALKYSRLWDVVEQGHALLSDDSSGKQTVQEQQQDGTVTVRVIVPIPEQVLTYESSLKEWKKLNNQAAELIYTMCEDQPAESIEDVDGAMNRWTKLESDYMDSGFVLRFTKLQELWNTTLLSCNGSIQTYVANIRTKSEELKRMGAGIDEWILVSLLLNNLGIKYKDFVHRQLTQSIDPPDFDKVVTLLHEEDRLKRDNKEQAMAAASRNFKKKKEEKKNSRDTTWYQ</sequence>
<gene>
    <name evidence="2" type="ORF">IMSHALPRED_003053</name>
</gene>
<dbReference type="PANTHER" id="PTHR47481">
    <property type="match status" value="1"/>
</dbReference>
<keyword evidence="3" id="KW-1185">Reference proteome</keyword>
<organism evidence="2 3">
    <name type="scientific">Imshaugia aleurites</name>
    <dbReference type="NCBI Taxonomy" id="172621"/>
    <lineage>
        <taxon>Eukaryota</taxon>
        <taxon>Fungi</taxon>
        <taxon>Dikarya</taxon>
        <taxon>Ascomycota</taxon>
        <taxon>Pezizomycotina</taxon>
        <taxon>Lecanoromycetes</taxon>
        <taxon>OSLEUM clade</taxon>
        <taxon>Lecanoromycetidae</taxon>
        <taxon>Lecanorales</taxon>
        <taxon>Lecanorineae</taxon>
        <taxon>Parmeliaceae</taxon>
        <taxon>Imshaugia</taxon>
    </lineage>
</organism>
<proteinExistence type="predicted"/>
<evidence type="ECO:0000256" key="1">
    <source>
        <dbReference type="SAM" id="MobiDB-lite"/>
    </source>
</evidence>
<feature type="region of interest" description="Disordered" evidence="1">
    <location>
        <begin position="233"/>
        <end position="262"/>
    </location>
</feature>
<comment type="caution">
    <text evidence="2">The sequence shown here is derived from an EMBL/GenBank/DDBJ whole genome shotgun (WGS) entry which is preliminary data.</text>
</comment>
<protein>
    <recommendedName>
        <fullName evidence="4">DUF4219 domain-containing protein</fullName>
    </recommendedName>
</protein>
<accession>A0A8H3I660</accession>
<name>A0A8H3I660_9LECA</name>
<evidence type="ECO:0000313" key="3">
    <source>
        <dbReference type="Proteomes" id="UP000664534"/>
    </source>
</evidence>
<dbReference type="PANTHER" id="PTHR47481:SF7">
    <property type="entry name" value="CCHC-TYPE DOMAIN-CONTAINING PROTEIN"/>
    <property type="match status" value="1"/>
</dbReference>
<dbReference type="Proteomes" id="UP000664534">
    <property type="component" value="Unassembled WGS sequence"/>
</dbReference>
<dbReference type="AlphaFoldDB" id="A0A8H3I660"/>